<dbReference type="AlphaFoldDB" id="X1TTQ0"/>
<organism evidence="1">
    <name type="scientific">marine sediment metagenome</name>
    <dbReference type="NCBI Taxonomy" id="412755"/>
    <lineage>
        <taxon>unclassified sequences</taxon>
        <taxon>metagenomes</taxon>
        <taxon>ecological metagenomes</taxon>
    </lineage>
</organism>
<reference evidence="1" key="1">
    <citation type="journal article" date="2014" name="Front. Microbiol.">
        <title>High frequency of phylogenetically diverse reductive dehalogenase-homologous genes in deep subseafloor sedimentary metagenomes.</title>
        <authorList>
            <person name="Kawai M."/>
            <person name="Futagami T."/>
            <person name="Toyoda A."/>
            <person name="Takaki Y."/>
            <person name="Nishi S."/>
            <person name="Hori S."/>
            <person name="Arai W."/>
            <person name="Tsubouchi T."/>
            <person name="Morono Y."/>
            <person name="Uchiyama I."/>
            <person name="Ito T."/>
            <person name="Fujiyama A."/>
            <person name="Inagaki F."/>
            <person name="Takami H."/>
        </authorList>
    </citation>
    <scope>NUCLEOTIDE SEQUENCE</scope>
    <source>
        <strain evidence="1">Expedition CK06-06</strain>
    </source>
</reference>
<proteinExistence type="predicted"/>
<feature type="non-terminal residue" evidence="1">
    <location>
        <position position="1"/>
    </location>
</feature>
<evidence type="ECO:0000313" key="1">
    <source>
        <dbReference type="EMBL" id="GAJ08718.1"/>
    </source>
</evidence>
<accession>X1TTQ0</accession>
<name>X1TTQ0_9ZZZZ</name>
<comment type="caution">
    <text evidence="1">The sequence shown here is derived from an EMBL/GenBank/DDBJ whole genome shotgun (WGS) entry which is preliminary data.</text>
</comment>
<dbReference type="EMBL" id="BARW01030694">
    <property type="protein sequence ID" value="GAJ08718.1"/>
    <property type="molecule type" value="Genomic_DNA"/>
</dbReference>
<sequence>AVINPRQALKQTLSLVKDIVSLELTHRFLEPPSIKKLRRNIAQLKPLTSEPAQRLLNILNFEYQAIEEAAKNHPATQALSFATKRLEPPAIIILVSQLNHDTEALLVVSEKLSRRGFTTLPLEVARQRRNQ</sequence>
<gene>
    <name evidence="1" type="ORF">S12H4_49015</name>
</gene>
<protein>
    <submittedName>
        <fullName evidence="1">Uncharacterized protein</fullName>
    </submittedName>
</protein>